<keyword evidence="8" id="KW-1185">Reference proteome</keyword>
<protein>
    <submittedName>
        <fullName evidence="7">12191_t:CDS:1</fullName>
    </submittedName>
</protein>
<dbReference type="Pfam" id="PF00916">
    <property type="entry name" value="Sulfate_transp"/>
    <property type="match status" value="1"/>
</dbReference>
<accession>A0A9N9GUG0</accession>
<reference evidence="7" key="1">
    <citation type="submission" date="2021-06" db="EMBL/GenBank/DDBJ databases">
        <authorList>
            <person name="Kallberg Y."/>
            <person name="Tangrot J."/>
            <person name="Rosling A."/>
        </authorList>
    </citation>
    <scope>NUCLEOTIDE SEQUENCE</scope>
    <source>
        <strain evidence="7">IN212</strain>
    </source>
</reference>
<keyword evidence="3 5" id="KW-1133">Transmembrane helix</keyword>
<dbReference type="InterPro" id="IPR001902">
    <property type="entry name" value="SLC26A/SulP_fam"/>
</dbReference>
<comment type="caution">
    <text evidence="7">The sequence shown here is derived from an EMBL/GenBank/DDBJ whole genome shotgun (WGS) entry which is preliminary data.</text>
</comment>
<evidence type="ECO:0000313" key="8">
    <source>
        <dbReference type="Proteomes" id="UP000789396"/>
    </source>
</evidence>
<dbReference type="GO" id="GO:0055085">
    <property type="term" value="P:transmembrane transport"/>
    <property type="evidence" value="ECO:0007669"/>
    <property type="project" value="InterPro"/>
</dbReference>
<comment type="subcellular location">
    <subcellularLocation>
        <location evidence="1">Membrane</location>
        <topology evidence="1">Multi-pass membrane protein</topology>
    </subcellularLocation>
</comment>
<feature type="non-terminal residue" evidence="7">
    <location>
        <position position="262"/>
    </location>
</feature>
<dbReference type="Proteomes" id="UP000789396">
    <property type="component" value="Unassembled WGS sequence"/>
</dbReference>
<dbReference type="PROSITE" id="PS50801">
    <property type="entry name" value="STAS"/>
    <property type="match status" value="1"/>
</dbReference>
<organism evidence="7 8">
    <name type="scientific">Racocetra fulgida</name>
    <dbReference type="NCBI Taxonomy" id="60492"/>
    <lineage>
        <taxon>Eukaryota</taxon>
        <taxon>Fungi</taxon>
        <taxon>Fungi incertae sedis</taxon>
        <taxon>Mucoromycota</taxon>
        <taxon>Glomeromycotina</taxon>
        <taxon>Glomeromycetes</taxon>
        <taxon>Diversisporales</taxon>
        <taxon>Gigasporaceae</taxon>
        <taxon>Racocetra</taxon>
    </lineage>
</organism>
<dbReference type="InterPro" id="IPR036513">
    <property type="entry name" value="STAS_dom_sf"/>
</dbReference>
<dbReference type="EMBL" id="CAJVPZ010011969">
    <property type="protein sequence ID" value="CAG8635280.1"/>
    <property type="molecule type" value="Genomic_DNA"/>
</dbReference>
<dbReference type="PANTHER" id="PTHR11814">
    <property type="entry name" value="SULFATE TRANSPORTER"/>
    <property type="match status" value="1"/>
</dbReference>
<dbReference type="InterPro" id="IPR011547">
    <property type="entry name" value="SLC26A/SulP_dom"/>
</dbReference>
<feature type="domain" description="STAS" evidence="6">
    <location>
        <begin position="193"/>
        <end position="262"/>
    </location>
</feature>
<keyword evidence="4 5" id="KW-0472">Membrane</keyword>
<evidence type="ECO:0000256" key="4">
    <source>
        <dbReference type="ARBA" id="ARBA00023136"/>
    </source>
</evidence>
<evidence type="ECO:0000256" key="3">
    <source>
        <dbReference type="ARBA" id="ARBA00022989"/>
    </source>
</evidence>
<sequence length="262" mass="28602">QLVIGPEALVSMLVGSSIVQQQEYLDSNDPETAIVIAGLITFFVGILTLIIGIFRLGFIDSVLSRALLRGFISAVAIVIIIEQCLTMTMLTEQATRAGVGHASSTGGGFPSFQIPKPLPKLHILDCFETAVLISIVGFVESIVVTKTYATKYNYSVSANRELVALGSANIICSVFQGFPAYGDTNKFKPIKDFPDSAEHIEGLLVVRISEPLYFANTGQLKDRLRRLEEFGDMSVHPSEDARLSPIENVIFDIETMEDLDAR</sequence>
<feature type="transmembrane region" description="Helical" evidence="5">
    <location>
        <begin position="33"/>
        <end position="54"/>
    </location>
</feature>
<keyword evidence="2 5" id="KW-0812">Transmembrane</keyword>
<proteinExistence type="predicted"/>
<feature type="transmembrane region" description="Helical" evidence="5">
    <location>
        <begin position="66"/>
        <end position="90"/>
    </location>
</feature>
<name>A0A9N9GUG0_9GLOM</name>
<dbReference type="AlphaFoldDB" id="A0A9N9GUG0"/>
<gene>
    <name evidence="7" type="ORF">RFULGI_LOCUS7874</name>
</gene>
<evidence type="ECO:0000256" key="2">
    <source>
        <dbReference type="ARBA" id="ARBA00022692"/>
    </source>
</evidence>
<evidence type="ECO:0000259" key="6">
    <source>
        <dbReference type="PROSITE" id="PS50801"/>
    </source>
</evidence>
<evidence type="ECO:0000256" key="5">
    <source>
        <dbReference type="SAM" id="Phobius"/>
    </source>
</evidence>
<dbReference type="GO" id="GO:0016020">
    <property type="term" value="C:membrane"/>
    <property type="evidence" value="ECO:0007669"/>
    <property type="project" value="UniProtKB-SubCell"/>
</dbReference>
<dbReference type="Gene3D" id="3.30.750.24">
    <property type="entry name" value="STAS domain"/>
    <property type="match status" value="1"/>
</dbReference>
<evidence type="ECO:0000256" key="1">
    <source>
        <dbReference type="ARBA" id="ARBA00004141"/>
    </source>
</evidence>
<evidence type="ECO:0000313" key="7">
    <source>
        <dbReference type="EMBL" id="CAG8635280.1"/>
    </source>
</evidence>
<dbReference type="Pfam" id="PF01740">
    <property type="entry name" value="STAS"/>
    <property type="match status" value="1"/>
</dbReference>
<dbReference type="InterPro" id="IPR002645">
    <property type="entry name" value="STAS_dom"/>
</dbReference>
<dbReference type="OrthoDB" id="427213at2759"/>